<evidence type="ECO:0000256" key="4">
    <source>
        <dbReference type="ARBA" id="ARBA00023136"/>
    </source>
</evidence>
<evidence type="ECO:0000256" key="5">
    <source>
        <dbReference type="SAM" id="Phobius"/>
    </source>
</evidence>
<sequence length="138" mass="15791">MVQCDISGKTIFKITYIALAVIIIFFGFFSLISLGGGPIAYMFRVYSLIFGLLLFLSEFKLDFIKKYFYFLRNTLGKGCFCLLMATTLLSSETWGLGLAIAYTVFGICFIIFSFFEKKDDDSIYKEAQTQEPTRRSIF</sequence>
<dbReference type="InterPro" id="IPR013714">
    <property type="entry name" value="Golgi_TVP15"/>
</dbReference>
<evidence type="ECO:0008006" key="8">
    <source>
        <dbReference type="Google" id="ProtNLM"/>
    </source>
</evidence>
<dbReference type="EMBL" id="CAMPGE010026373">
    <property type="protein sequence ID" value="CAI2384063.1"/>
    <property type="molecule type" value="Genomic_DNA"/>
</dbReference>
<dbReference type="GO" id="GO:0016020">
    <property type="term" value="C:membrane"/>
    <property type="evidence" value="ECO:0007669"/>
    <property type="project" value="UniProtKB-SubCell"/>
</dbReference>
<comment type="subcellular location">
    <subcellularLocation>
        <location evidence="1">Membrane</location>
        <topology evidence="1">Multi-pass membrane protein</topology>
    </subcellularLocation>
</comment>
<feature type="transmembrane region" description="Helical" evidence="5">
    <location>
        <begin position="38"/>
        <end position="57"/>
    </location>
</feature>
<name>A0AAD1Y3K1_EUPCR</name>
<evidence type="ECO:0000256" key="3">
    <source>
        <dbReference type="ARBA" id="ARBA00022989"/>
    </source>
</evidence>
<reference evidence="6" key="1">
    <citation type="submission" date="2023-07" db="EMBL/GenBank/DDBJ databases">
        <authorList>
            <consortium name="AG Swart"/>
            <person name="Singh M."/>
            <person name="Singh A."/>
            <person name="Seah K."/>
            <person name="Emmerich C."/>
        </authorList>
    </citation>
    <scope>NUCLEOTIDE SEQUENCE</scope>
    <source>
        <strain evidence="6">DP1</strain>
    </source>
</reference>
<gene>
    <name evidence="6" type="ORF">ECRASSUSDP1_LOCUS25583</name>
</gene>
<accession>A0AAD1Y3K1</accession>
<dbReference type="PANTHER" id="PTHR28128:SF1">
    <property type="entry name" value="GOLGI APPARATUS MEMBRANE PROTEIN TVP15"/>
    <property type="match status" value="1"/>
</dbReference>
<evidence type="ECO:0000256" key="2">
    <source>
        <dbReference type="ARBA" id="ARBA00022692"/>
    </source>
</evidence>
<evidence type="ECO:0000313" key="6">
    <source>
        <dbReference type="EMBL" id="CAI2384063.1"/>
    </source>
</evidence>
<keyword evidence="2 5" id="KW-0812">Transmembrane</keyword>
<evidence type="ECO:0000256" key="1">
    <source>
        <dbReference type="ARBA" id="ARBA00004141"/>
    </source>
</evidence>
<dbReference type="PANTHER" id="PTHR28128">
    <property type="entry name" value="GOLGI APPARATUS MEMBRANE PROTEIN TVP15"/>
    <property type="match status" value="1"/>
</dbReference>
<organism evidence="6 7">
    <name type="scientific">Euplotes crassus</name>
    <dbReference type="NCBI Taxonomy" id="5936"/>
    <lineage>
        <taxon>Eukaryota</taxon>
        <taxon>Sar</taxon>
        <taxon>Alveolata</taxon>
        <taxon>Ciliophora</taxon>
        <taxon>Intramacronucleata</taxon>
        <taxon>Spirotrichea</taxon>
        <taxon>Hypotrichia</taxon>
        <taxon>Euplotida</taxon>
        <taxon>Euplotidae</taxon>
        <taxon>Moneuplotes</taxon>
    </lineage>
</organism>
<proteinExistence type="predicted"/>
<feature type="transmembrane region" description="Helical" evidence="5">
    <location>
        <begin position="12"/>
        <end position="32"/>
    </location>
</feature>
<dbReference type="Proteomes" id="UP001295684">
    <property type="component" value="Unassembled WGS sequence"/>
</dbReference>
<dbReference type="Pfam" id="PF08507">
    <property type="entry name" value="COPI_assoc"/>
    <property type="match status" value="1"/>
</dbReference>
<evidence type="ECO:0000313" key="7">
    <source>
        <dbReference type="Proteomes" id="UP001295684"/>
    </source>
</evidence>
<keyword evidence="7" id="KW-1185">Reference proteome</keyword>
<feature type="transmembrane region" description="Helical" evidence="5">
    <location>
        <begin position="94"/>
        <end position="115"/>
    </location>
</feature>
<keyword evidence="3 5" id="KW-1133">Transmembrane helix</keyword>
<keyword evidence="4 5" id="KW-0472">Membrane</keyword>
<feature type="transmembrane region" description="Helical" evidence="5">
    <location>
        <begin position="69"/>
        <end position="88"/>
    </location>
</feature>
<comment type="caution">
    <text evidence="6">The sequence shown here is derived from an EMBL/GenBank/DDBJ whole genome shotgun (WGS) entry which is preliminary data.</text>
</comment>
<dbReference type="AlphaFoldDB" id="A0AAD1Y3K1"/>
<protein>
    <recommendedName>
        <fullName evidence="8">COPI associated protein</fullName>
    </recommendedName>
</protein>